<keyword evidence="3 6" id="KW-0808">Transferase</keyword>
<organism evidence="6 7">
    <name type="scientific">Fusarium mexicanum</name>
    <dbReference type="NCBI Taxonomy" id="751941"/>
    <lineage>
        <taxon>Eukaryota</taxon>
        <taxon>Fungi</taxon>
        <taxon>Dikarya</taxon>
        <taxon>Ascomycota</taxon>
        <taxon>Pezizomycotina</taxon>
        <taxon>Sordariomycetes</taxon>
        <taxon>Hypocreomycetidae</taxon>
        <taxon>Hypocreales</taxon>
        <taxon>Nectriaceae</taxon>
        <taxon>Fusarium</taxon>
        <taxon>Fusarium fujikuroi species complex</taxon>
    </lineage>
</organism>
<accession>A0A8H5IFF5</accession>
<feature type="region of interest" description="Disordered" evidence="4">
    <location>
        <begin position="432"/>
        <end position="464"/>
    </location>
</feature>
<dbReference type="Gene3D" id="3.90.550.10">
    <property type="entry name" value="Spore Coat Polysaccharide Biosynthesis Protein SpsA, Chain A"/>
    <property type="match status" value="1"/>
</dbReference>
<evidence type="ECO:0000313" key="7">
    <source>
        <dbReference type="Proteomes" id="UP000522262"/>
    </source>
</evidence>
<dbReference type="EMBL" id="JAAOAM010000260">
    <property type="protein sequence ID" value="KAF5536235.1"/>
    <property type="molecule type" value="Genomic_DNA"/>
</dbReference>
<dbReference type="GO" id="GO:0006487">
    <property type="term" value="P:protein N-linked glycosylation"/>
    <property type="evidence" value="ECO:0007669"/>
    <property type="project" value="TreeGrafter"/>
</dbReference>
<dbReference type="GO" id="GO:0006493">
    <property type="term" value="P:protein O-linked glycosylation"/>
    <property type="evidence" value="ECO:0007669"/>
    <property type="project" value="TreeGrafter"/>
</dbReference>
<dbReference type="AlphaFoldDB" id="A0A8H5IFF5"/>
<sequence length="464" mass="52158">MTKARRFTPLWAGALTLLHFTLFVCGSALPSSSDAPLKAALVTLVQEDDVSPILYSIQQIEDKFNNRHLYDWVFFSVQDLPERFKELASNATNATCFFEIIPEENWNMPGWTDHSQLSDSHGIDSDGNQKTFKPIADIRQMKRWSSAPFANERRLRNYEWFWRVEPGASLSQDIPFDVFRYMRDNGIAYGFNRAVLGQANLYQLSRVKSFIDKHPELLHEEADITWLIENSAGLAIQSSSSDNSCEGSDETAHDRNTKDEGEGASWIGGSFATWLSEVYGSSLYPTFDIGSLAFFRSPHHAAFFHHLDSAGDFQYRRIDDVPVHSLSASMFLPRESVWNFGTKNMQLRTQLTIQPTGVGAIPDSDQRIADYEITDSGNSVKHKDDAEGKKESLHENWESMTPDVSEQSENPHLISGNTWMGKDVADEAEGYTAETEEDVLAGPKKKAPVSGGGRCHTWVQSHSV</sequence>
<dbReference type="Proteomes" id="UP000522262">
    <property type="component" value="Unassembled WGS sequence"/>
</dbReference>
<feature type="chain" id="PRO_5034455279" evidence="5">
    <location>
        <begin position="27"/>
        <end position="464"/>
    </location>
</feature>
<evidence type="ECO:0000313" key="6">
    <source>
        <dbReference type="EMBL" id="KAF5536235.1"/>
    </source>
</evidence>
<feature type="signal peptide" evidence="5">
    <location>
        <begin position="1"/>
        <end position="26"/>
    </location>
</feature>
<evidence type="ECO:0000256" key="4">
    <source>
        <dbReference type="SAM" id="MobiDB-lite"/>
    </source>
</evidence>
<dbReference type="Pfam" id="PF01793">
    <property type="entry name" value="Glyco_transf_15"/>
    <property type="match status" value="1"/>
</dbReference>
<keyword evidence="7" id="KW-1185">Reference proteome</keyword>
<dbReference type="GO" id="GO:0005794">
    <property type="term" value="C:Golgi apparatus"/>
    <property type="evidence" value="ECO:0007669"/>
    <property type="project" value="TreeGrafter"/>
</dbReference>
<reference evidence="6 7" key="1">
    <citation type="submission" date="2020-05" db="EMBL/GenBank/DDBJ databases">
        <title>Identification and distribution of gene clusters putatively required for synthesis of sphingolipid metabolism inhibitors in phylogenetically diverse species of the filamentous fungus Fusarium.</title>
        <authorList>
            <person name="Kim H.-S."/>
            <person name="Busman M."/>
            <person name="Brown D.W."/>
            <person name="Divon H."/>
            <person name="Uhlig S."/>
            <person name="Proctor R.H."/>
        </authorList>
    </citation>
    <scope>NUCLEOTIDE SEQUENCE [LARGE SCALE GENOMIC DNA]</scope>
    <source>
        <strain evidence="6 7">NRRL 53147</strain>
    </source>
</reference>
<gene>
    <name evidence="6" type="ORF">FMEXI_10407</name>
</gene>
<dbReference type="PANTHER" id="PTHR31121:SF7">
    <property type="entry name" value="MANNOSYLTRANSFERASE KTR4-RELATED"/>
    <property type="match status" value="1"/>
</dbReference>
<dbReference type="SUPFAM" id="SSF53448">
    <property type="entry name" value="Nucleotide-diphospho-sugar transferases"/>
    <property type="match status" value="1"/>
</dbReference>
<dbReference type="GO" id="GO:0000026">
    <property type="term" value="F:alpha-1,2-mannosyltransferase activity"/>
    <property type="evidence" value="ECO:0007669"/>
    <property type="project" value="TreeGrafter"/>
</dbReference>
<comment type="similarity">
    <text evidence="1">Belongs to the glycosyltransferase 15 family.</text>
</comment>
<feature type="region of interest" description="Disordered" evidence="4">
    <location>
        <begin position="238"/>
        <end position="262"/>
    </location>
</feature>
<feature type="compositionally biased region" description="Basic and acidic residues" evidence="4">
    <location>
        <begin position="250"/>
        <end position="261"/>
    </location>
</feature>
<comment type="caution">
    <text evidence="6">The sequence shown here is derived from an EMBL/GenBank/DDBJ whole genome shotgun (WGS) entry which is preliminary data.</text>
</comment>
<keyword evidence="2 6" id="KW-0328">Glycosyltransferase</keyword>
<proteinExistence type="inferred from homology"/>
<keyword evidence="5" id="KW-0732">Signal</keyword>
<dbReference type="InterPro" id="IPR002685">
    <property type="entry name" value="Glyco_trans_15"/>
</dbReference>
<evidence type="ECO:0000256" key="1">
    <source>
        <dbReference type="ARBA" id="ARBA00007677"/>
    </source>
</evidence>
<evidence type="ECO:0000256" key="2">
    <source>
        <dbReference type="ARBA" id="ARBA00022676"/>
    </source>
</evidence>
<dbReference type="InterPro" id="IPR029044">
    <property type="entry name" value="Nucleotide-diphossugar_trans"/>
</dbReference>
<dbReference type="GO" id="GO:0016020">
    <property type="term" value="C:membrane"/>
    <property type="evidence" value="ECO:0007669"/>
    <property type="project" value="InterPro"/>
</dbReference>
<evidence type="ECO:0000256" key="5">
    <source>
        <dbReference type="SAM" id="SignalP"/>
    </source>
</evidence>
<protein>
    <submittedName>
        <fullName evidence="6">Mannosyltransferase</fullName>
    </submittedName>
</protein>
<evidence type="ECO:0000256" key="3">
    <source>
        <dbReference type="ARBA" id="ARBA00022679"/>
    </source>
</evidence>
<dbReference type="GO" id="GO:0000032">
    <property type="term" value="P:cell wall mannoprotein biosynthetic process"/>
    <property type="evidence" value="ECO:0007669"/>
    <property type="project" value="TreeGrafter"/>
</dbReference>
<dbReference type="PANTHER" id="PTHR31121">
    <property type="entry name" value="ALPHA-1,2 MANNOSYLTRANSFERASE KTR1"/>
    <property type="match status" value="1"/>
</dbReference>
<name>A0A8H5IFF5_9HYPO</name>